<feature type="region of interest" description="Disordered" evidence="11">
    <location>
        <begin position="261"/>
        <end position="389"/>
    </location>
</feature>
<evidence type="ECO:0000256" key="5">
    <source>
        <dbReference type="ARBA" id="ARBA00022763"/>
    </source>
</evidence>
<dbReference type="SUPFAM" id="SSF63748">
    <property type="entry name" value="Tudor/PWWP/MBT"/>
    <property type="match status" value="1"/>
</dbReference>
<dbReference type="GO" id="GO:0051301">
    <property type="term" value="P:cell division"/>
    <property type="evidence" value="ECO:0007669"/>
    <property type="project" value="UniProtKB-KW"/>
</dbReference>
<comment type="subcellular location">
    <subcellularLocation>
        <location evidence="1">Nucleus</location>
    </subcellularLocation>
</comment>
<keyword evidence="8" id="KW-0539">Nucleus</keyword>
<feature type="compositionally biased region" description="Polar residues" evidence="11">
    <location>
        <begin position="496"/>
        <end position="505"/>
    </location>
</feature>
<evidence type="ECO:0000256" key="1">
    <source>
        <dbReference type="ARBA" id="ARBA00004123"/>
    </source>
</evidence>
<keyword evidence="7" id="KW-0234">DNA repair</keyword>
<comment type="function">
    <text evidence="10">Cohesin cofactor dispensable during the meiotic division but playing an important role in DNA repair by homologous recombination (HR) probably by helping SMC5/SMC6 complex. Regulator of sister chromatid cohesion in mitosis which may stabilize cohesin complex association with chromatin. May couple sister chromatid cohesion during mitosis to DNA replication. Cohesion ensures that chromosome partitioning is accurate in both meiotic and mitotic cells and plays an important role in DNA repair.</text>
</comment>
<feature type="compositionally biased region" description="Polar residues" evidence="11">
    <location>
        <begin position="519"/>
        <end position="531"/>
    </location>
</feature>
<dbReference type="CDD" id="cd20404">
    <property type="entry name" value="Tudor_Agenet_AtEML-like"/>
    <property type="match status" value="1"/>
</dbReference>
<evidence type="ECO:0000256" key="11">
    <source>
        <dbReference type="SAM" id="MobiDB-lite"/>
    </source>
</evidence>
<evidence type="ECO:0000256" key="2">
    <source>
        <dbReference type="ARBA" id="ARBA00006254"/>
    </source>
</evidence>
<proteinExistence type="inferred from homology"/>
<evidence type="ECO:0000313" key="12">
    <source>
        <dbReference type="EMBL" id="QCE02160.1"/>
    </source>
</evidence>
<dbReference type="PANTHER" id="PTHR12663">
    <property type="entry name" value="ANDROGEN INDUCED INHIBITOR OF PROLIFERATION AS3 / PDS5-RELATED"/>
    <property type="match status" value="1"/>
</dbReference>
<feature type="compositionally biased region" description="Basic and acidic residues" evidence="11">
    <location>
        <begin position="281"/>
        <end position="330"/>
    </location>
</feature>
<evidence type="ECO:0000256" key="7">
    <source>
        <dbReference type="ARBA" id="ARBA00023204"/>
    </source>
</evidence>
<evidence type="ECO:0000256" key="9">
    <source>
        <dbReference type="ARBA" id="ARBA00023306"/>
    </source>
</evidence>
<dbReference type="AlphaFoldDB" id="A0A4D6MKS0"/>
<dbReference type="FunFam" id="2.30.30.140:FF:000033">
    <property type="entry name" value="Binding protein"/>
    <property type="match status" value="1"/>
</dbReference>
<dbReference type="GO" id="GO:0035825">
    <property type="term" value="P:homologous recombination"/>
    <property type="evidence" value="ECO:0007669"/>
    <property type="project" value="UniProtKB-ARBA"/>
</dbReference>
<feature type="compositionally biased region" description="Basic and acidic residues" evidence="11">
    <location>
        <begin position="447"/>
        <end position="458"/>
    </location>
</feature>
<evidence type="ECO:0000256" key="6">
    <source>
        <dbReference type="ARBA" id="ARBA00022776"/>
    </source>
</evidence>
<feature type="region of interest" description="Disordered" evidence="11">
    <location>
        <begin position="758"/>
        <end position="789"/>
    </location>
</feature>
<dbReference type="Proteomes" id="UP000501690">
    <property type="component" value="Linkage Group LG8"/>
</dbReference>
<evidence type="ECO:0000256" key="3">
    <source>
        <dbReference type="ARBA" id="ARBA00022618"/>
    </source>
</evidence>
<dbReference type="Gene3D" id="2.30.30.140">
    <property type="match status" value="1"/>
</dbReference>
<dbReference type="InterPro" id="IPR016024">
    <property type="entry name" value="ARM-type_fold"/>
</dbReference>
<dbReference type="GO" id="GO:0000785">
    <property type="term" value="C:chromatin"/>
    <property type="evidence" value="ECO:0007669"/>
    <property type="project" value="TreeGrafter"/>
</dbReference>
<keyword evidence="13" id="KW-1185">Reference proteome</keyword>
<feature type="region of interest" description="Disordered" evidence="11">
    <location>
        <begin position="407"/>
        <end position="531"/>
    </location>
</feature>
<dbReference type="EMBL" id="CP039352">
    <property type="protein sequence ID" value="QCE02160.1"/>
    <property type="molecule type" value="Genomic_DNA"/>
</dbReference>
<dbReference type="SUPFAM" id="SSF48371">
    <property type="entry name" value="ARM repeat"/>
    <property type="match status" value="1"/>
</dbReference>
<feature type="compositionally biased region" description="Basic residues" evidence="11">
    <location>
        <begin position="778"/>
        <end position="789"/>
    </location>
</feature>
<keyword evidence="6" id="KW-0498">Mitosis</keyword>
<evidence type="ECO:0000256" key="10">
    <source>
        <dbReference type="ARBA" id="ARBA00058864"/>
    </source>
</evidence>
<dbReference type="Pfam" id="PF20168">
    <property type="entry name" value="PDS5"/>
    <property type="match status" value="1"/>
</dbReference>
<gene>
    <name evidence="12" type="ORF">DEO72_LG8g171</name>
</gene>
<organism evidence="12 13">
    <name type="scientific">Vigna unguiculata</name>
    <name type="common">Cowpea</name>
    <dbReference type="NCBI Taxonomy" id="3917"/>
    <lineage>
        <taxon>Eukaryota</taxon>
        <taxon>Viridiplantae</taxon>
        <taxon>Streptophyta</taxon>
        <taxon>Embryophyta</taxon>
        <taxon>Tracheophyta</taxon>
        <taxon>Spermatophyta</taxon>
        <taxon>Magnoliopsida</taxon>
        <taxon>eudicotyledons</taxon>
        <taxon>Gunneridae</taxon>
        <taxon>Pentapetalae</taxon>
        <taxon>rosids</taxon>
        <taxon>fabids</taxon>
        <taxon>Fabales</taxon>
        <taxon>Fabaceae</taxon>
        <taxon>Papilionoideae</taxon>
        <taxon>50 kb inversion clade</taxon>
        <taxon>NPAAA clade</taxon>
        <taxon>indigoferoid/millettioid clade</taxon>
        <taxon>Phaseoleae</taxon>
        <taxon>Vigna</taxon>
    </lineage>
</organism>
<dbReference type="GO" id="GO:0005634">
    <property type="term" value="C:nucleus"/>
    <property type="evidence" value="ECO:0007669"/>
    <property type="project" value="UniProtKB-SubCell"/>
</dbReference>
<dbReference type="PANTHER" id="PTHR12663:SF69">
    <property type="entry name" value="SISTER CHROMATID COHESION PROTEIN PDS5 HOMOLOG E"/>
    <property type="match status" value="1"/>
</dbReference>
<dbReference type="GO" id="GO:0009556">
    <property type="term" value="P:microsporogenesis"/>
    <property type="evidence" value="ECO:0007669"/>
    <property type="project" value="UniProtKB-ARBA"/>
</dbReference>
<dbReference type="GO" id="GO:0007064">
    <property type="term" value="P:mitotic sister chromatid cohesion"/>
    <property type="evidence" value="ECO:0007669"/>
    <property type="project" value="InterPro"/>
</dbReference>
<sequence length="789" mass="88915">MASPDETERSVAKKLRHLGRKLLKGSSLHKLLQLLHKLELVLSTLDQEPTKLVQESLVPCMKALISDELLRHTDEDAKILVISCISEIARITAPDAPYDDEQMKAPILEIFKLTVESFEKLSHISGRAYEKVLTILENVNKVRLCLVMLDLECNDLVIEMFQHFLRFIRSNHPCNAFHSMESIMTLVLQESEQISPDLLRPLLDSVGNENQTVSPMSWTLGEKVIRNCTAKLKPYLVKAVELSGRALNEYAQIVTDICQNESESPPCDGSNVSKKTVVQEAENKLNVPKDAKEQPHDETKGHEPDVTGKRDVQNLDDTKSNRRAILDGKVIKKTGSKRRSCYEISKNSKKGSAKDKLETENLESCQEPKSETQLNTVPRKRGRKPNSLMNAEEGYDHSWICRETEVGKSTLSRKTRRDSKSPFQSFEKPTSRKDKVHRKPKTVIETLVHKPKSEDIAKTAKLRRTHNISNDFPPDDTSKGCEALTSKPKADDNADASPSTNNNISDGCHIKRGRRRKLNSTGNQGVHSNSVLMLKDNLNPLSEKISLDSPTVRLEKESEARNISEQKPIRKIKFSLRLDGKLVMGPESAANEGKHKSSMNDEPASIKEGRFSTQTNVKKRRRLDATPNEGFNKLSVVEDLTAESASKTLNSVKKTPQTRLRRRHSNVSAEASECLYKDNSLVGTRIKVWWPKDKTFYEGVIESYDPTKGKHKILYADGDVEVLNLKTQKWKVVDDLVDKEGLTLQRLAEASDIAEKGKEKTELVSGKSATIKSQSRKDSKKLKNQKRNR</sequence>
<keyword evidence="3" id="KW-0132">Cell division</keyword>
<reference evidence="12 13" key="1">
    <citation type="submission" date="2019-04" db="EMBL/GenBank/DDBJ databases">
        <title>An improved genome assembly and genetic linkage map for asparagus bean, Vigna unguiculata ssp. sesquipedialis.</title>
        <authorList>
            <person name="Xia Q."/>
            <person name="Zhang R."/>
            <person name="Dong Y."/>
        </authorList>
    </citation>
    <scope>NUCLEOTIDE SEQUENCE [LARGE SCALE GENOMIC DNA]</scope>
    <source>
        <tissue evidence="12">Leaf</tissue>
    </source>
</reference>
<evidence type="ECO:0000256" key="8">
    <source>
        <dbReference type="ARBA" id="ARBA00023242"/>
    </source>
</evidence>
<protein>
    <submittedName>
        <fullName evidence="12">Sister chromatid cohesion protein PDS5</fullName>
    </submittedName>
</protein>
<keyword evidence="5" id="KW-0227">DNA damage</keyword>
<name>A0A4D6MKS0_VIGUN</name>
<comment type="similarity">
    <text evidence="2">Belongs to the PDS5 family.</text>
</comment>
<dbReference type="InterPro" id="IPR039776">
    <property type="entry name" value="Pds5"/>
</dbReference>
<keyword evidence="9" id="KW-0131">Cell cycle</keyword>
<keyword evidence="4" id="KW-0677">Repeat</keyword>
<evidence type="ECO:0000313" key="13">
    <source>
        <dbReference type="Proteomes" id="UP000501690"/>
    </source>
</evidence>
<evidence type="ECO:0000256" key="4">
    <source>
        <dbReference type="ARBA" id="ARBA00022737"/>
    </source>
</evidence>
<dbReference type="GO" id="GO:0006281">
    <property type="term" value="P:DNA repair"/>
    <property type="evidence" value="ECO:0007669"/>
    <property type="project" value="UniProtKB-KW"/>
</dbReference>
<accession>A0A4D6MKS0</accession>